<evidence type="ECO:0000313" key="3">
    <source>
        <dbReference type="Proteomes" id="UP001271890"/>
    </source>
</evidence>
<dbReference type="PANTHER" id="PTHR45856">
    <property type="entry name" value="ALPHA/BETA-HYDROLASES SUPERFAMILY PROTEIN"/>
    <property type="match status" value="1"/>
</dbReference>
<dbReference type="InterPro" id="IPR029058">
    <property type="entry name" value="AB_hydrolase_fold"/>
</dbReference>
<dbReference type="InterPro" id="IPR002921">
    <property type="entry name" value="Fungal_lipase-type"/>
</dbReference>
<evidence type="ECO:0000313" key="2">
    <source>
        <dbReference type="EMBL" id="MDX7988484.1"/>
    </source>
</evidence>
<dbReference type="CDD" id="cd00519">
    <property type="entry name" value="Lipase_3"/>
    <property type="match status" value="1"/>
</dbReference>
<dbReference type="RefSeq" id="WP_319930886.1">
    <property type="nucleotide sequence ID" value="NZ_VCDN01000057.1"/>
</dbReference>
<reference evidence="3" key="1">
    <citation type="journal article" date="2024" name="Toxins">
        <title>Genome Sequence Analysis of Native Xenorhabdus Strains Isolated from Entomopathogenic Nematodes in Argentina.</title>
        <authorList>
            <person name="Palma L."/>
            <person name="Frizzo L."/>
            <person name="Kaiser S."/>
            <person name="Berry C."/>
            <person name="Caballero P."/>
            <person name="Bode H.B."/>
            <person name="Del Valle E.E."/>
        </authorList>
    </citation>
    <scope>NUCLEOTIDE SEQUENCE [LARGE SCALE GENOMIC DNA]</scope>
    <source>
        <strain evidence="3">12</strain>
    </source>
</reference>
<evidence type="ECO:0000259" key="1">
    <source>
        <dbReference type="Pfam" id="PF01764"/>
    </source>
</evidence>
<comment type="caution">
    <text evidence="2">The sequence shown here is derived from an EMBL/GenBank/DDBJ whole genome shotgun (WGS) entry which is preliminary data.</text>
</comment>
<dbReference type="Gene3D" id="3.40.50.1820">
    <property type="entry name" value="alpha/beta hydrolase"/>
    <property type="match status" value="1"/>
</dbReference>
<organism evidence="2 3">
    <name type="scientific">Xenorhabdus santafensis</name>
    <dbReference type="NCBI Taxonomy" id="2582833"/>
    <lineage>
        <taxon>Bacteria</taxon>
        <taxon>Pseudomonadati</taxon>
        <taxon>Pseudomonadota</taxon>
        <taxon>Gammaproteobacteria</taxon>
        <taxon>Enterobacterales</taxon>
        <taxon>Morganellaceae</taxon>
        <taxon>Xenorhabdus</taxon>
    </lineage>
</organism>
<proteinExistence type="predicted"/>
<accession>A0ABU4SCI0</accession>
<dbReference type="PANTHER" id="PTHR45856:SF24">
    <property type="entry name" value="FUNGAL LIPASE-LIKE DOMAIN-CONTAINING PROTEIN"/>
    <property type="match status" value="1"/>
</dbReference>
<dbReference type="Pfam" id="PF01764">
    <property type="entry name" value="Lipase_3"/>
    <property type="match status" value="1"/>
</dbReference>
<dbReference type="EMBL" id="VCDN01000057">
    <property type="protein sequence ID" value="MDX7988484.1"/>
    <property type="molecule type" value="Genomic_DNA"/>
</dbReference>
<keyword evidence="3" id="KW-1185">Reference proteome</keyword>
<dbReference type="InterPro" id="IPR051218">
    <property type="entry name" value="Sec_MonoDiacylglyc_Lipase"/>
</dbReference>
<dbReference type="Proteomes" id="UP001271890">
    <property type="component" value="Unassembled WGS sequence"/>
</dbReference>
<name>A0ABU4SCI0_9GAMM</name>
<sequence length="630" mass="73830">MGQLESTDCIDCQNTLKHWIEFQLVDEQGKPLVGIPYKLMSVGNKKDIRTGVTDGEGFLREENLPPMQVILWTDAQKLADEMELRPLRTVRGPLGSKVRFDTQKQGHSYHYVKIGDLCDKAPQIENWNEKELPKYHFSDNKFHGFRAGFVDTRYVLEICPFRAWVLLLHHQKEYSLVNAYNQGLMSVLAYANAKDNGNDETKEYSGSVFHFFKDQLLDLSRLPNQIEQKQFQPIVYDVPFRERYIHVEFIDTDEDLDTQLFYVANNKELIISWRGTAQGQDGLTDLEFKPIKLSEEYLSKGKVHKGFWQAFMSVNNEFVKVNGKVSTEEKNIFNDINKLAMDKELFICGHSLGGALALLHSAQLRAYNPCLYTYGMPRVITYSAVMEINNIIHYRHINKNDPVPTVPFERDMDNPFFQQGMDLEGYHLEVILLPMEKIFPEKTKKFIENTKSKEVFLHQGKTVHFYKGRAIEENVFLLGEKYTETELYLVPSLLPEELAKEDFFPINKQPIKVEEFRTRLDLFYILDHLSGDYMEFIKKRILELCIPKYNTIYKEDKHRFENAMEFENKYKQSFINGNKLKSEKLKNNDNSPMHQYFLRLDQQLESTLLVSKKSKEGQRALNYFIMYNKD</sequence>
<feature type="domain" description="Fungal lipase-type" evidence="1">
    <location>
        <begin position="270"/>
        <end position="409"/>
    </location>
</feature>
<protein>
    <submittedName>
        <fullName evidence="2">Lipase family protein</fullName>
    </submittedName>
</protein>
<gene>
    <name evidence="2" type="ORF">FE392_14275</name>
</gene>
<dbReference type="SUPFAM" id="SSF53474">
    <property type="entry name" value="alpha/beta-Hydrolases"/>
    <property type="match status" value="1"/>
</dbReference>